<dbReference type="PROSITE" id="PS50887">
    <property type="entry name" value="GGDEF"/>
    <property type="match status" value="1"/>
</dbReference>
<dbReference type="GO" id="GO:0071111">
    <property type="term" value="F:cyclic-guanylate-specific phosphodiesterase activity"/>
    <property type="evidence" value="ECO:0007669"/>
    <property type="project" value="InterPro"/>
</dbReference>
<dbReference type="SMART" id="SM00091">
    <property type="entry name" value="PAS"/>
    <property type="match status" value="1"/>
</dbReference>
<dbReference type="InterPro" id="IPR043128">
    <property type="entry name" value="Rev_trsase/Diguanyl_cyclase"/>
</dbReference>
<evidence type="ECO:0000313" key="5">
    <source>
        <dbReference type="EMBL" id="RUO21864.1"/>
    </source>
</evidence>
<dbReference type="SMART" id="SM00052">
    <property type="entry name" value="EAL"/>
    <property type="match status" value="1"/>
</dbReference>
<evidence type="ECO:0000259" key="2">
    <source>
        <dbReference type="PROSITE" id="PS50112"/>
    </source>
</evidence>
<accession>A0A432VYW6</accession>
<feature type="domain" description="GGDEF" evidence="4">
    <location>
        <begin position="199"/>
        <end position="334"/>
    </location>
</feature>
<dbReference type="InterPro" id="IPR000160">
    <property type="entry name" value="GGDEF_dom"/>
</dbReference>
<dbReference type="Gene3D" id="3.30.70.270">
    <property type="match status" value="1"/>
</dbReference>
<dbReference type="SUPFAM" id="SSF141868">
    <property type="entry name" value="EAL domain-like"/>
    <property type="match status" value="1"/>
</dbReference>
<dbReference type="EMBL" id="PIPI01000001">
    <property type="protein sequence ID" value="RUO21864.1"/>
    <property type="molecule type" value="Genomic_DNA"/>
</dbReference>
<dbReference type="PANTHER" id="PTHR33121">
    <property type="entry name" value="CYCLIC DI-GMP PHOSPHODIESTERASE PDEF"/>
    <property type="match status" value="1"/>
</dbReference>
<reference evidence="5 6" key="1">
    <citation type="journal article" date="2011" name="Front. Microbiol.">
        <title>Genomic signatures of strain selection and enhancement in Bacillus atrophaeus var. globigii, a historical biowarfare simulant.</title>
        <authorList>
            <person name="Gibbons H.S."/>
            <person name="Broomall S.M."/>
            <person name="McNew L.A."/>
            <person name="Daligault H."/>
            <person name="Chapman C."/>
            <person name="Bruce D."/>
            <person name="Karavis M."/>
            <person name="Krepps M."/>
            <person name="McGregor P.A."/>
            <person name="Hong C."/>
            <person name="Park K.H."/>
            <person name="Akmal A."/>
            <person name="Feldman A."/>
            <person name="Lin J.S."/>
            <person name="Chang W.E."/>
            <person name="Higgs B.W."/>
            <person name="Demirev P."/>
            <person name="Lindquist J."/>
            <person name="Liem A."/>
            <person name="Fochler E."/>
            <person name="Read T.D."/>
            <person name="Tapia R."/>
            <person name="Johnson S."/>
            <person name="Bishop-Lilly K.A."/>
            <person name="Detter C."/>
            <person name="Han C."/>
            <person name="Sozhamannan S."/>
            <person name="Rosenzweig C.N."/>
            <person name="Skowronski E.W."/>
        </authorList>
    </citation>
    <scope>NUCLEOTIDE SEQUENCE [LARGE SCALE GENOMIC DNA]</scope>
    <source>
        <strain evidence="5 6">AK5</strain>
    </source>
</reference>
<dbReference type="Pfam" id="PF00990">
    <property type="entry name" value="GGDEF"/>
    <property type="match status" value="1"/>
</dbReference>
<feature type="compositionally biased region" description="Basic and acidic residues" evidence="1">
    <location>
        <begin position="9"/>
        <end position="18"/>
    </location>
</feature>
<dbReference type="RefSeq" id="WP_126791088.1">
    <property type="nucleotide sequence ID" value="NZ_PIPI01000001.1"/>
</dbReference>
<evidence type="ECO:0000259" key="4">
    <source>
        <dbReference type="PROSITE" id="PS50887"/>
    </source>
</evidence>
<dbReference type="OrthoDB" id="6341453at2"/>
<proteinExistence type="predicted"/>
<dbReference type="SUPFAM" id="SSF55073">
    <property type="entry name" value="Nucleotide cyclase"/>
    <property type="match status" value="1"/>
</dbReference>
<evidence type="ECO:0000259" key="3">
    <source>
        <dbReference type="PROSITE" id="PS50883"/>
    </source>
</evidence>
<dbReference type="NCBIfam" id="TIGR00229">
    <property type="entry name" value="sensory_box"/>
    <property type="match status" value="1"/>
</dbReference>
<dbReference type="InterPro" id="IPR001633">
    <property type="entry name" value="EAL_dom"/>
</dbReference>
<feature type="region of interest" description="Disordered" evidence="1">
    <location>
        <begin position="1"/>
        <end position="38"/>
    </location>
</feature>
<dbReference type="PROSITE" id="PS50883">
    <property type="entry name" value="EAL"/>
    <property type="match status" value="1"/>
</dbReference>
<feature type="domain" description="EAL" evidence="3">
    <location>
        <begin position="343"/>
        <end position="594"/>
    </location>
</feature>
<dbReference type="PROSITE" id="PS50112">
    <property type="entry name" value="PAS"/>
    <property type="match status" value="1"/>
</dbReference>
<comment type="caution">
    <text evidence="5">The sequence shown here is derived from an EMBL/GenBank/DDBJ whole genome shotgun (WGS) entry which is preliminary data.</text>
</comment>
<dbReference type="InterPro" id="IPR035965">
    <property type="entry name" value="PAS-like_dom_sf"/>
</dbReference>
<dbReference type="CDD" id="cd01948">
    <property type="entry name" value="EAL"/>
    <property type="match status" value="1"/>
</dbReference>
<dbReference type="Gene3D" id="3.20.20.450">
    <property type="entry name" value="EAL domain"/>
    <property type="match status" value="1"/>
</dbReference>
<dbReference type="Pfam" id="PF00563">
    <property type="entry name" value="EAL"/>
    <property type="match status" value="1"/>
</dbReference>
<name>A0A432VYW6_9GAMM</name>
<dbReference type="CDD" id="cd00130">
    <property type="entry name" value="PAS"/>
    <property type="match status" value="1"/>
</dbReference>
<dbReference type="Proteomes" id="UP000288212">
    <property type="component" value="Unassembled WGS sequence"/>
</dbReference>
<evidence type="ECO:0000256" key="1">
    <source>
        <dbReference type="SAM" id="MobiDB-lite"/>
    </source>
</evidence>
<keyword evidence="6" id="KW-1185">Reference proteome</keyword>
<dbReference type="InterPro" id="IPR035919">
    <property type="entry name" value="EAL_sf"/>
</dbReference>
<organism evidence="5 6">
    <name type="scientific">Aliidiomarina haloalkalitolerans</name>
    <dbReference type="NCBI Taxonomy" id="859059"/>
    <lineage>
        <taxon>Bacteria</taxon>
        <taxon>Pseudomonadati</taxon>
        <taxon>Pseudomonadota</taxon>
        <taxon>Gammaproteobacteria</taxon>
        <taxon>Alteromonadales</taxon>
        <taxon>Idiomarinaceae</taxon>
        <taxon>Aliidiomarina</taxon>
    </lineage>
</organism>
<dbReference type="InterPro" id="IPR000014">
    <property type="entry name" value="PAS"/>
</dbReference>
<feature type="compositionally biased region" description="Low complexity" evidence="1">
    <location>
        <begin position="19"/>
        <end position="38"/>
    </location>
</feature>
<dbReference type="InterPro" id="IPR029787">
    <property type="entry name" value="Nucleotide_cyclase"/>
</dbReference>
<dbReference type="Pfam" id="PF13426">
    <property type="entry name" value="PAS_9"/>
    <property type="match status" value="1"/>
</dbReference>
<sequence length="597" mass="67641">MANKSVSSARDERAHSKSETTSSSSSATEAALTESQASSAMTNKEWLNTLYNSLIDAVLVTDLRGTIIEVNQAVTAMFGYEYQELVGCNVGILMPAAMAGQHEQLMQRALDYPEGKNYVIGKTRELEAERKNGSRFPITIHLSKVAWGAEHRYIATLRDISEERKAAETIETLSLFDRNTGLPNRTHFLKLVAHILKEQSIKVVAVNMDFFNRVNIVAGPDESNQILRVIARRLEHFVASFGGFVGKDIEDRFWLAVPVSGNSAGEFRHDRSKALLALLRQEVIVQGRSYYFTGSIGLARADRGNEASQVIANAETAVHEAKANGRDQYSEYKRVMTAQVVDDFRREEQLRHAIEKGHLECWLQSKVDANQRWVAAEALVRWRHYEEWIPPNKFIPLAERLGLIVPIGQFMLESVARILPRARALFPNFEIAVNVSPRQFRSEHFAENVIRTFQRLNAPLEGLKLEITESLLVDDSDQVQQTMERLKAHGVTFSIDDFGTGYSNLRRLQWMPVGEVKIDRAFVHAGMQSERERALLDTIVTMGANLSLERVAEGIETIEQFEYLRELGCQQFQGFYFHRPEPALDWLKKLSELKVSE</sequence>
<dbReference type="InterPro" id="IPR001610">
    <property type="entry name" value="PAC"/>
</dbReference>
<gene>
    <name evidence="5" type="ORF">CWE06_03195</name>
</gene>
<dbReference type="SUPFAM" id="SSF55785">
    <property type="entry name" value="PYP-like sensor domain (PAS domain)"/>
    <property type="match status" value="1"/>
</dbReference>
<protein>
    <submittedName>
        <fullName evidence="5">Bifunctional diguanylate cyclase/phosphodiesterase</fullName>
    </submittedName>
</protein>
<feature type="domain" description="PAS" evidence="2">
    <location>
        <begin position="43"/>
        <end position="113"/>
    </location>
</feature>
<dbReference type="InterPro" id="IPR050706">
    <property type="entry name" value="Cyclic-di-GMP_PDE-like"/>
</dbReference>
<dbReference type="SMART" id="SM00086">
    <property type="entry name" value="PAC"/>
    <property type="match status" value="1"/>
</dbReference>
<evidence type="ECO:0000313" key="6">
    <source>
        <dbReference type="Proteomes" id="UP000288212"/>
    </source>
</evidence>
<dbReference type="PANTHER" id="PTHR33121:SF70">
    <property type="entry name" value="SIGNALING PROTEIN YKOW"/>
    <property type="match status" value="1"/>
</dbReference>
<dbReference type="Gene3D" id="3.30.450.20">
    <property type="entry name" value="PAS domain"/>
    <property type="match status" value="1"/>
</dbReference>
<dbReference type="AlphaFoldDB" id="A0A432VYW6"/>
<dbReference type="CDD" id="cd01949">
    <property type="entry name" value="GGDEF"/>
    <property type="match status" value="1"/>
</dbReference>
<dbReference type="SMART" id="SM00267">
    <property type="entry name" value="GGDEF"/>
    <property type="match status" value="1"/>
</dbReference>